<dbReference type="FunFam" id="2.70.70.10:FF:000003">
    <property type="entry name" value="Murein hydrolase activator EnvC"/>
    <property type="match status" value="1"/>
</dbReference>
<dbReference type="OrthoDB" id="9784703at2"/>
<dbReference type="Proteomes" id="UP000295565">
    <property type="component" value="Unassembled WGS sequence"/>
</dbReference>
<reference evidence="4 5" key="1">
    <citation type="submission" date="2019-03" db="EMBL/GenBank/DDBJ databases">
        <title>Genomic Encyclopedia of Type Strains, Phase IV (KMG-IV): sequencing the most valuable type-strain genomes for metagenomic binning, comparative biology and taxonomic classification.</title>
        <authorList>
            <person name="Goeker M."/>
        </authorList>
    </citation>
    <scope>NUCLEOTIDE SEQUENCE [LARGE SCALE GENOMIC DNA]</scope>
    <source>
        <strain evidence="4 5">DSM 18577</strain>
    </source>
</reference>
<dbReference type="InterPro" id="IPR011055">
    <property type="entry name" value="Dup_hybrid_motif"/>
</dbReference>
<evidence type="ECO:0000256" key="1">
    <source>
        <dbReference type="SAM" id="Coils"/>
    </source>
</evidence>
<keyword evidence="2" id="KW-0732">Signal</keyword>
<proteinExistence type="predicted"/>
<gene>
    <name evidence="4" type="ORF">EV690_3397</name>
</gene>
<feature type="coiled-coil region" evidence="1">
    <location>
        <begin position="213"/>
        <end position="240"/>
    </location>
</feature>
<dbReference type="Gene3D" id="2.70.70.10">
    <property type="entry name" value="Glucose Permease (Domain IIA)"/>
    <property type="match status" value="1"/>
</dbReference>
<sequence length="382" mass="43223">MKRIILKLYSCVSASFFAGTFACMLLTSLAFADNQVSQQQLDAVTHQLAKNKHAIGQAKALLATLQKNLKQDELAISNQQAKISKTITKVHSLQRQLSQLQDQATALEQQQEQQQKLLKAQIAAAYQMGKGSYLKMLLNQNKAAELDRLMDYYQYLNKARFESIQKLEQTTEQLKQNQVSQRQNLATLKSVLATQQKQQKQLLAQKSQRQQTVKKTNQLLANSQLKKEQLEQAKNYLNEQLATPSDEAVDIHLTGLKRHQLNWPVKGKIIHDYQQSQLGGNRWEGVVIKAKAGTPVKAVADGKVVFADWLRGYGLVIVLSHGHHYLSLYGYNQELLLNVGDSVKKGETIATVGNTGGRPENSLFFQIRYKSRVENPHWFIRN</sequence>
<keyword evidence="1" id="KW-0175">Coiled coil</keyword>
<dbReference type="EMBL" id="SMGD01000017">
    <property type="protein sequence ID" value="TCK46809.1"/>
    <property type="molecule type" value="Genomic_DNA"/>
</dbReference>
<dbReference type="PROSITE" id="PS51257">
    <property type="entry name" value="PROKAR_LIPOPROTEIN"/>
    <property type="match status" value="1"/>
</dbReference>
<evidence type="ECO:0000313" key="4">
    <source>
        <dbReference type="EMBL" id="TCK46809.1"/>
    </source>
</evidence>
<dbReference type="Gene3D" id="6.10.250.3150">
    <property type="match status" value="1"/>
</dbReference>
<dbReference type="PANTHER" id="PTHR21666">
    <property type="entry name" value="PEPTIDASE-RELATED"/>
    <property type="match status" value="1"/>
</dbReference>
<dbReference type="SUPFAM" id="SSF51261">
    <property type="entry name" value="Duplicated hybrid motif"/>
    <property type="match status" value="1"/>
</dbReference>
<dbReference type="GO" id="GO:0004222">
    <property type="term" value="F:metalloendopeptidase activity"/>
    <property type="evidence" value="ECO:0007669"/>
    <property type="project" value="TreeGrafter"/>
</dbReference>
<dbReference type="InterPro" id="IPR016047">
    <property type="entry name" value="M23ase_b-sheet_dom"/>
</dbReference>
<dbReference type="CDD" id="cd12797">
    <property type="entry name" value="M23_peptidase"/>
    <property type="match status" value="1"/>
</dbReference>
<evidence type="ECO:0000259" key="3">
    <source>
        <dbReference type="Pfam" id="PF01551"/>
    </source>
</evidence>
<evidence type="ECO:0000313" key="5">
    <source>
        <dbReference type="Proteomes" id="UP000295565"/>
    </source>
</evidence>
<dbReference type="PANTHER" id="PTHR21666:SF270">
    <property type="entry name" value="MUREIN HYDROLASE ACTIVATOR ENVC"/>
    <property type="match status" value="1"/>
</dbReference>
<keyword evidence="5" id="KW-1185">Reference proteome</keyword>
<organism evidence="4 5">
    <name type="scientific">Celerinatantimonas diazotrophica</name>
    <dbReference type="NCBI Taxonomy" id="412034"/>
    <lineage>
        <taxon>Bacteria</taxon>
        <taxon>Pseudomonadati</taxon>
        <taxon>Pseudomonadota</taxon>
        <taxon>Gammaproteobacteria</taxon>
        <taxon>Celerinatantimonadaceae</taxon>
        <taxon>Celerinatantimonas</taxon>
    </lineage>
</organism>
<name>A0A4R1J9M9_9GAMM</name>
<feature type="chain" id="PRO_5020834596" evidence="2">
    <location>
        <begin position="33"/>
        <end position="382"/>
    </location>
</feature>
<feature type="coiled-coil region" evidence="1">
    <location>
        <begin position="62"/>
        <end position="120"/>
    </location>
</feature>
<feature type="domain" description="M23ase beta-sheet core" evidence="3">
    <location>
        <begin position="283"/>
        <end position="376"/>
    </location>
</feature>
<accession>A0A4R1J9M9</accession>
<dbReference type="Pfam" id="PF01551">
    <property type="entry name" value="Peptidase_M23"/>
    <property type="match status" value="1"/>
</dbReference>
<evidence type="ECO:0000256" key="2">
    <source>
        <dbReference type="SAM" id="SignalP"/>
    </source>
</evidence>
<feature type="signal peptide" evidence="2">
    <location>
        <begin position="1"/>
        <end position="32"/>
    </location>
</feature>
<dbReference type="InterPro" id="IPR050570">
    <property type="entry name" value="Cell_wall_metabolism_enzyme"/>
</dbReference>
<comment type="caution">
    <text evidence="4">The sequence shown here is derived from an EMBL/GenBank/DDBJ whole genome shotgun (WGS) entry which is preliminary data.</text>
</comment>
<protein>
    <submittedName>
        <fullName evidence="4">Septal ring factor EnvC (AmiA/AmiB activator)</fullName>
    </submittedName>
</protein>
<dbReference type="AlphaFoldDB" id="A0A4R1J9M9"/>